<keyword evidence="1" id="KW-1133">Transmembrane helix</keyword>
<protein>
    <recommendedName>
        <fullName evidence="4">DUF4386 family protein</fullName>
    </recommendedName>
</protein>
<proteinExistence type="predicted"/>
<evidence type="ECO:0000313" key="2">
    <source>
        <dbReference type="EMBL" id="GAA3145985.1"/>
    </source>
</evidence>
<accession>A0ABP6NF66</accession>
<reference evidence="3" key="1">
    <citation type="journal article" date="2019" name="Int. J. Syst. Evol. Microbiol.">
        <title>The Global Catalogue of Microorganisms (GCM) 10K type strain sequencing project: providing services to taxonomists for standard genome sequencing and annotation.</title>
        <authorList>
            <consortium name="The Broad Institute Genomics Platform"/>
            <consortium name="The Broad Institute Genome Sequencing Center for Infectious Disease"/>
            <person name="Wu L."/>
            <person name="Ma J."/>
        </authorList>
    </citation>
    <scope>NUCLEOTIDE SEQUENCE [LARGE SCALE GENOMIC DNA]</scope>
    <source>
        <strain evidence="3">JCM 9373</strain>
    </source>
</reference>
<feature type="transmembrane region" description="Helical" evidence="1">
    <location>
        <begin position="187"/>
        <end position="205"/>
    </location>
</feature>
<comment type="caution">
    <text evidence="2">The sequence shown here is derived from an EMBL/GenBank/DDBJ whole genome shotgun (WGS) entry which is preliminary data.</text>
</comment>
<evidence type="ECO:0008006" key="4">
    <source>
        <dbReference type="Google" id="ProtNLM"/>
    </source>
</evidence>
<feature type="transmembrane region" description="Helical" evidence="1">
    <location>
        <begin position="82"/>
        <end position="103"/>
    </location>
</feature>
<organism evidence="2 3">
    <name type="scientific">Planomonospora alba</name>
    <dbReference type="NCBI Taxonomy" id="161354"/>
    <lineage>
        <taxon>Bacteria</taxon>
        <taxon>Bacillati</taxon>
        <taxon>Actinomycetota</taxon>
        <taxon>Actinomycetes</taxon>
        <taxon>Streptosporangiales</taxon>
        <taxon>Streptosporangiaceae</taxon>
        <taxon>Planomonospora</taxon>
    </lineage>
</organism>
<dbReference type="Proteomes" id="UP001500320">
    <property type="component" value="Unassembled WGS sequence"/>
</dbReference>
<evidence type="ECO:0000313" key="3">
    <source>
        <dbReference type="Proteomes" id="UP001500320"/>
    </source>
</evidence>
<feature type="transmembrane region" description="Helical" evidence="1">
    <location>
        <begin position="137"/>
        <end position="157"/>
    </location>
</feature>
<feature type="transmembrane region" description="Helical" evidence="1">
    <location>
        <begin position="57"/>
        <end position="75"/>
    </location>
</feature>
<keyword evidence="3" id="KW-1185">Reference proteome</keyword>
<evidence type="ECO:0000256" key="1">
    <source>
        <dbReference type="SAM" id="Phobius"/>
    </source>
</evidence>
<keyword evidence="1" id="KW-0812">Transmembrane</keyword>
<feature type="transmembrane region" description="Helical" evidence="1">
    <location>
        <begin position="164"/>
        <end position="181"/>
    </location>
</feature>
<dbReference type="EMBL" id="BAAAUT010000033">
    <property type="protein sequence ID" value="GAA3145985.1"/>
    <property type="molecule type" value="Genomic_DNA"/>
</dbReference>
<gene>
    <name evidence="2" type="ORF">GCM10010466_41260</name>
</gene>
<name>A0ABP6NF66_9ACTN</name>
<dbReference type="RefSeq" id="WP_344861931.1">
    <property type="nucleotide sequence ID" value="NZ_BAAAUT010000033.1"/>
</dbReference>
<keyword evidence="1" id="KW-0472">Membrane</keyword>
<sequence length="234" mass="25571">MIKDSADFRRIASGVLLITAPLLQAVAVVIDPGTWGDDREAVSYGASPALAQAESVLYHWSWMLMAVAAFGLLHVVRRRAVVLGHISGAMTVLGYITMSALLMSDPVEWWLGQRHTPEQAQKYLDEMMGLPGIVLGYQLPWMFFAWLGLPLLTVAVWRAGAAHWWVPLTVAAGYLGSIPVPYGPLTIPFWVAPVVALGSVGVRFLRMGREEWVSHYPTAAPGRTTPDSYAKTTA</sequence>